<accession>A0A6V8KN33</accession>
<evidence type="ECO:0000256" key="2">
    <source>
        <dbReference type="ARBA" id="ARBA00023002"/>
    </source>
</evidence>
<evidence type="ECO:0000313" key="6">
    <source>
        <dbReference type="EMBL" id="GFJ86583.1"/>
    </source>
</evidence>
<dbReference type="SMART" id="SM00822">
    <property type="entry name" value="PKS_KR"/>
    <property type="match status" value="1"/>
</dbReference>
<evidence type="ECO:0000256" key="4">
    <source>
        <dbReference type="RuleBase" id="RU000363"/>
    </source>
</evidence>
<dbReference type="PRINTS" id="PR00080">
    <property type="entry name" value="SDRFAMILY"/>
</dbReference>
<organism evidence="6 7">
    <name type="scientific">Phytohabitans rumicis</name>
    <dbReference type="NCBI Taxonomy" id="1076125"/>
    <lineage>
        <taxon>Bacteria</taxon>
        <taxon>Bacillati</taxon>
        <taxon>Actinomycetota</taxon>
        <taxon>Actinomycetes</taxon>
        <taxon>Micromonosporales</taxon>
        <taxon>Micromonosporaceae</taxon>
    </lineage>
</organism>
<evidence type="ECO:0000256" key="3">
    <source>
        <dbReference type="NCBIfam" id="TIGR04316"/>
    </source>
</evidence>
<sequence>MSAANVALVTGAAGGIGAAVARTLAGGGARTAVVDVDAAGAARIAADLSARGHDAKAYRADVRDSAAVEHLVGRVEDELGPIGVLVNVAGVLRTGSIVDSTDADWRAVFDVNLAGVVHCCRAVARRMVPRRSGAIVTVGSNAAGVPRTGMAAYAASKAASAHFTRCLGLELAQHGIRCNVVAPGSTDTAMQRSMWTGGVDAAAVVRGSPAAYKVGIPLGRLAQPEDVADAVAFLASDRARHITMQELYVDGGAALRG</sequence>
<evidence type="ECO:0000313" key="7">
    <source>
        <dbReference type="Proteomes" id="UP000482960"/>
    </source>
</evidence>
<dbReference type="EMBL" id="BLPG01000001">
    <property type="protein sequence ID" value="GFJ86583.1"/>
    <property type="molecule type" value="Genomic_DNA"/>
</dbReference>
<dbReference type="NCBIfam" id="TIGR04316">
    <property type="entry name" value="dhbA_paeA"/>
    <property type="match status" value="1"/>
</dbReference>
<dbReference type="InterPro" id="IPR036291">
    <property type="entry name" value="NAD(P)-bd_dom_sf"/>
</dbReference>
<dbReference type="Gene3D" id="3.40.50.720">
    <property type="entry name" value="NAD(P)-binding Rossmann-like Domain"/>
    <property type="match status" value="1"/>
</dbReference>
<comment type="caution">
    <text evidence="6">The sequence shown here is derived from an EMBL/GenBank/DDBJ whole genome shotgun (WGS) entry which is preliminary data.</text>
</comment>
<dbReference type="PRINTS" id="PR01397">
    <property type="entry name" value="DHBDHDRGNASE"/>
</dbReference>
<evidence type="ECO:0000256" key="1">
    <source>
        <dbReference type="ARBA" id="ARBA00006484"/>
    </source>
</evidence>
<dbReference type="InterPro" id="IPR020904">
    <property type="entry name" value="Sc_DH/Rdtase_CS"/>
</dbReference>
<dbReference type="InterPro" id="IPR057326">
    <property type="entry name" value="KR_dom"/>
</dbReference>
<reference evidence="6 7" key="2">
    <citation type="submission" date="2020-03" db="EMBL/GenBank/DDBJ databases">
        <authorList>
            <person name="Ichikawa N."/>
            <person name="Kimura A."/>
            <person name="Kitahashi Y."/>
            <person name="Uohara A."/>
        </authorList>
    </citation>
    <scope>NUCLEOTIDE SEQUENCE [LARGE SCALE GENOMIC DNA]</scope>
    <source>
        <strain evidence="6 7">NBRC 108638</strain>
    </source>
</reference>
<dbReference type="PROSITE" id="PS00061">
    <property type="entry name" value="ADH_SHORT"/>
    <property type="match status" value="1"/>
</dbReference>
<dbReference type="PANTHER" id="PTHR42760">
    <property type="entry name" value="SHORT-CHAIN DEHYDROGENASES/REDUCTASES FAMILY MEMBER"/>
    <property type="match status" value="1"/>
</dbReference>
<proteinExistence type="inferred from homology"/>
<protein>
    <recommendedName>
        <fullName evidence="3">2,3-dihydro-2,3-dihydroxybenzoate dehydrogenase</fullName>
        <ecNumber evidence="3">1.3.1.28</ecNumber>
    </recommendedName>
</protein>
<dbReference type="PANTHER" id="PTHR42760:SF115">
    <property type="entry name" value="3-OXOACYL-[ACYL-CARRIER-PROTEIN] REDUCTASE FABG"/>
    <property type="match status" value="1"/>
</dbReference>
<dbReference type="InterPro" id="IPR003560">
    <property type="entry name" value="DHB_DH"/>
</dbReference>
<gene>
    <name evidence="6" type="primary">dhbA</name>
    <name evidence="6" type="ORF">Prum_002250</name>
</gene>
<dbReference type="RefSeq" id="WP_173073155.1">
    <property type="nucleotide sequence ID" value="NZ_BAABJB010000030.1"/>
</dbReference>
<dbReference type="Pfam" id="PF00106">
    <property type="entry name" value="adh_short"/>
    <property type="match status" value="1"/>
</dbReference>
<feature type="domain" description="Ketoreductase" evidence="5">
    <location>
        <begin position="5"/>
        <end position="186"/>
    </location>
</feature>
<dbReference type="Proteomes" id="UP000482960">
    <property type="component" value="Unassembled WGS sequence"/>
</dbReference>
<dbReference type="GO" id="GO:0016616">
    <property type="term" value="F:oxidoreductase activity, acting on the CH-OH group of donors, NAD or NADP as acceptor"/>
    <property type="evidence" value="ECO:0007669"/>
    <property type="project" value="TreeGrafter"/>
</dbReference>
<comment type="similarity">
    <text evidence="1 4">Belongs to the short-chain dehydrogenases/reductases (SDR) family.</text>
</comment>
<reference evidence="6 7" key="1">
    <citation type="submission" date="2020-03" db="EMBL/GenBank/DDBJ databases">
        <title>Whole genome shotgun sequence of Phytohabitans rumicis NBRC 108638.</title>
        <authorList>
            <person name="Komaki H."/>
            <person name="Tamura T."/>
        </authorList>
    </citation>
    <scope>NUCLEOTIDE SEQUENCE [LARGE SCALE GENOMIC DNA]</scope>
    <source>
        <strain evidence="6 7">NBRC 108638</strain>
    </source>
</reference>
<dbReference type="SUPFAM" id="SSF51735">
    <property type="entry name" value="NAD(P)-binding Rossmann-fold domains"/>
    <property type="match status" value="1"/>
</dbReference>
<dbReference type="EC" id="1.3.1.28" evidence="3"/>
<dbReference type="InterPro" id="IPR002347">
    <property type="entry name" value="SDR_fam"/>
</dbReference>
<dbReference type="AlphaFoldDB" id="A0A6V8KN33"/>
<dbReference type="FunFam" id="3.40.50.720:FF:000084">
    <property type="entry name" value="Short-chain dehydrogenase reductase"/>
    <property type="match status" value="1"/>
</dbReference>
<evidence type="ECO:0000259" key="5">
    <source>
        <dbReference type="SMART" id="SM00822"/>
    </source>
</evidence>
<keyword evidence="7" id="KW-1185">Reference proteome</keyword>
<dbReference type="GO" id="GO:0019290">
    <property type="term" value="P:siderophore biosynthetic process"/>
    <property type="evidence" value="ECO:0007669"/>
    <property type="project" value="InterPro"/>
</dbReference>
<dbReference type="GO" id="GO:0008667">
    <property type="term" value="F:2,3-dihydro-2,3-dihydroxybenzoate dehydrogenase activity"/>
    <property type="evidence" value="ECO:0007669"/>
    <property type="project" value="UniProtKB-UniRule"/>
</dbReference>
<keyword evidence="2" id="KW-0560">Oxidoreductase</keyword>
<name>A0A6V8KN33_9ACTN</name>